<comment type="caution">
    <text evidence="1">The sequence shown here is derived from an EMBL/GenBank/DDBJ whole genome shotgun (WGS) entry which is preliminary data.</text>
</comment>
<dbReference type="Proteomes" id="UP001367508">
    <property type="component" value="Unassembled WGS sequence"/>
</dbReference>
<accession>A0AAN9R952</accession>
<sequence length="224" mass="25099">MPLPSTLSEEYAYLGVFPFKQGVHIFLRHQPCEFSALTFVFHELPSECMWQFHLAHHRVLLVELFRGAQELPYTTSHFAMKSVSLKQPCMGPANKWRVSATDQSTTRGNLGSPCGASMCTNTTAKNTAPNKYLKLQESSSCRHAKELETLPGVCVRRSREIQYPSSRLSKGPVQGGSACAFRPCCYVSPSFLIQNAQLEEKAPRRPQVPPLCFKPSLQQRVAPR</sequence>
<dbReference type="EMBL" id="JAYMYQ010000001">
    <property type="protein sequence ID" value="KAK7362404.1"/>
    <property type="molecule type" value="Genomic_DNA"/>
</dbReference>
<evidence type="ECO:0000313" key="2">
    <source>
        <dbReference type="Proteomes" id="UP001367508"/>
    </source>
</evidence>
<organism evidence="1 2">
    <name type="scientific">Canavalia gladiata</name>
    <name type="common">Sword bean</name>
    <name type="synonym">Dolichos gladiatus</name>
    <dbReference type="NCBI Taxonomy" id="3824"/>
    <lineage>
        <taxon>Eukaryota</taxon>
        <taxon>Viridiplantae</taxon>
        <taxon>Streptophyta</taxon>
        <taxon>Embryophyta</taxon>
        <taxon>Tracheophyta</taxon>
        <taxon>Spermatophyta</taxon>
        <taxon>Magnoliopsida</taxon>
        <taxon>eudicotyledons</taxon>
        <taxon>Gunneridae</taxon>
        <taxon>Pentapetalae</taxon>
        <taxon>rosids</taxon>
        <taxon>fabids</taxon>
        <taxon>Fabales</taxon>
        <taxon>Fabaceae</taxon>
        <taxon>Papilionoideae</taxon>
        <taxon>50 kb inversion clade</taxon>
        <taxon>NPAAA clade</taxon>
        <taxon>indigoferoid/millettioid clade</taxon>
        <taxon>Phaseoleae</taxon>
        <taxon>Canavalia</taxon>
    </lineage>
</organism>
<protein>
    <submittedName>
        <fullName evidence="1">Uncharacterized protein</fullName>
    </submittedName>
</protein>
<reference evidence="1 2" key="1">
    <citation type="submission" date="2024-01" db="EMBL/GenBank/DDBJ databases">
        <title>The genomes of 5 underutilized Papilionoideae crops provide insights into root nodulation and disease resistanc.</title>
        <authorList>
            <person name="Jiang F."/>
        </authorList>
    </citation>
    <scope>NUCLEOTIDE SEQUENCE [LARGE SCALE GENOMIC DNA]</scope>
    <source>
        <strain evidence="1">LVBAO_FW01</strain>
        <tissue evidence="1">Leaves</tissue>
    </source>
</reference>
<name>A0AAN9R952_CANGL</name>
<keyword evidence="2" id="KW-1185">Reference proteome</keyword>
<dbReference type="AlphaFoldDB" id="A0AAN9R952"/>
<evidence type="ECO:0000313" key="1">
    <source>
        <dbReference type="EMBL" id="KAK7362404.1"/>
    </source>
</evidence>
<gene>
    <name evidence="1" type="ORF">VNO77_04515</name>
</gene>
<proteinExistence type="predicted"/>